<sequence length="108" mass="11995">MPSFPAAEAAKTRRKSRSRRRGARVGVSVVGMGARLRRDEWGRPWIQGGLNPCERRDRLTRSRLTPSPPHPYSFTPAMLIAERRSAARAVTRLAPSASTSAEPMTRPT</sequence>
<feature type="region of interest" description="Disordered" evidence="1">
    <location>
        <begin position="1"/>
        <end position="25"/>
    </location>
</feature>
<proteinExistence type="predicted"/>
<evidence type="ECO:0000313" key="2">
    <source>
        <dbReference type="EMBL" id="GLZ77708.1"/>
    </source>
</evidence>
<organism evidence="2 3">
    <name type="scientific">Actinorhabdospora filicis</name>
    <dbReference type="NCBI Taxonomy" id="1785913"/>
    <lineage>
        <taxon>Bacteria</taxon>
        <taxon>Bacillati</taxon>
        <taxon>Actinomycetota</taxon>
        <taxon>Actinomycetes</taxon>
        <taxon>Micromonosporales</taxon>
        <taxon>Micromonosporaceae</taxon>
        <taxon>Actinorhabdospora</taxon>
    </lineage>
</organism>
<gene>
    <name evidence="2" type="ORF">Afil01_25150</name>
</gene>
<dbReference type="AlphaFoldDB" id="A0A9W6W971"/>
<reference evidence="2" key="1">
    <citation type="submission" date="2023-03" db="EMBL/GenBank/DDBJ databases">
        <title>Actinorhabdospora filicis NBRC 111898.</title>
        <authorList>
            <person name="Ichikawa N."/>
            <person name="Sato H."/>
            <person name="Tonouchi N."/>
        </authorList>
    </citation>
    <scope>NUCLEOTIDE SEQUENCE</scope>
    <source>
        <strain evidence="2">NBRC 111898</strain>
    </source>
</reference>
<accession>A0A9W6W971</accession>
<evidence type="ECO:0000256" key="1">
    <source>
        <dbReference type="SAM" id="MobiDB-lite"/>
    </source>
</evidence>
<keyword evidence="3" id="KW-1185">Reference proteome</keyword>
<protein>
    <submittedName>
        <fullName evidence="2">Uncharacterized protein</fullName>
    </submittedName>
</protein>
<feature type="compositionally biased region" description="Basic residues" evidence="1">
    <location>
        <begin position="12"/>
        <end position="23"/>
    </location>
</feature>
<name>A0A9W6W971_9ACTN</name>
<comment type="caution">
    <text evidence="2">The sequence shown here is derived from an EMBL/GenBank/DDBJ whole genome shotgun (WGS) entry which is preliminary data.</text>
</comment>
<dbReference type="EMBL" id="BSTX01000001">
    <property type="protein sequence ID" value="GLZ77708.1"/>
    <property type="molecule type" value="Genomic_DNA"/>
</dbReference>
<evidence type="ECO:0000313" key="3">
    <source>
        <dbReference type="Proteomes" id="UP001165079"/>
    </source>
</evidence>
<dbReference type="Proteomes" id="UP001165079">
    <property type="component" value="Unassembled WGS sequence"/>
</dbReference>